<feature type="transmembrane region" description="Helical" evidence="6">
    <location>
        <begin position="141"/>
        <end position="161"/>
    </location>
</feature>
<dbReference type="InterPro" id="IPR006977">
    <property type="entry name" value="Yip1_dom"/>
</dbReference>
<keyword evidence="9" id="KW-1185">Reference proteome</keyword>
<feature type="transmembrane region" description="Helical" evidence="6">
    <location>
        <begin position="117"/>
        <end position="135"/>
    </location>
</feature>
<comment type="caution">
    <text evidence="8">The sequence shown here is derived from an EMBL/GenBank/DDBJ whole genome shotgun (WGS) entry which is preliminary data.</text>
</comment>
<dbReference type="GO" id="GO:0048280">
    <property type="term" value="P:vesicle fusion with Golgi apparatus"/>
    <property type="evidence" value="ECO:0007669"/>
    <property type="project" value="TreeGrafter"/>
</dbReference>
<protein>
    <recommendedName>
        <fullName evidence="6">Protein YIP</fullName>
    </recommendedName>
</protein>
<dbReference type="GO" id="GO:0006888">
    <property type="term" value="P:endoplasmic reticulum to Golgi vesicle-mediated transport"/>
    <property type="evidence" value="ECO:0007669"/>
    <property type="project" value="InterPro"/>
</dbReference>
<dbReference type="GO" id="GO:0005802">
    <property type="term" value="C:trans-Golgi network"/>
    <property type="evidence" value="ECO:0007669"/>
    <property type="project" value="TreeGrafter"/>
</dbReference>
<dbReference type="PANTHER" id="PTHR21236">
    <property type="entry name" value="GOLGI MEMBRANE PROTEIN YIP1"/>
    <property type="match status" value="1"/>
</dbReference>
<keyword evidence="5 6" id="KW-0472">Membrane</keyword>
<evidence type="ECO:0000256" key="2">
    <source>
        <dbReference type="ARBA" id="ARBA00010596"/>
    </source>
</evidence>
<feature type="transmembrane region" description="Helical" evidence="6">
    <location>
        <begin position="173"/>
        <end position="191"/>
    </location>
</feature>
<dbReference type="PANTHER" id="PTHR21236:SF2">
    <property type="entry name" value="PROTEIN YIPF"/>
    <property type="match status" value="1"/>
</dbReference>
<dbReference type="EMBL" id="MCFE01000531">
    <property type="protein sequence ID" value="ORX88414.1"/>
    <property type="molecule type" value="Genomic_DNA"/>
</dbReference>
<evidence type="ECO:0000256" key="1">
    <source>
        <dbReference type="ARBA" id="ARBA00004141"/>
    </source>
</evidence>
<feature type="transmembrane region" description="Helical" evidence="6">
    <location>
        <begin position="228"/>
        <end position="246"/>
    </location>
</feature>
<feature type="transmembrane region" description="Helical" evidence="6">
    <location>
        <begin position="197"/>
        <end position="221"/>
    </location>
</feature>
<evidence type="ECO:0000259" key="7">
    <source>
        <dbReference type="Pfam" id="PF04893"/>
    </source>
</evidence>
<comment type="subcellular location">
    <subcellularLocation>
        <location evidence="6">Golgi apparatus membrane</location>
        <topology evidence="6">Multi-pass membrane protein</topology>
    </subcellularLocation>
    <subcellularLocation>
        <location evidence="1">Membrane</location>
        <topology evidence="1">Multi-pass membrane protein</topology>
    </subcellularLocation>
</comment>
<reference evidence="8 9" key="1">
    <citation type="submission" date="2016-07" db="EMBL/GenBank/DDBJ databases">
        <title>Pervasive Adenine N6-methylation of Active Genes in Fungi.</title>
        <authorList>
            <consortium name="DOE Joint Genome Institute"/>
            <person name="Mondo S.J."/>
            <person name="Dannebaum R.O."/>
            <person name="Kuo R.C."/>
            <person name="Labutti K."/>
            <person name="Haridas S."/>
            <person name="Kuo A."/>
            <person name="Salamov A."/>
            <person name="Ahrendt S.R."/>
            <person name="Lipzen A."/>
            <person name="Sullivan W."/>
            <person name="Andreopoulos W.B."/>
            <person name="Clum A."/>
            <person name="Lindquist E."/>
            <person name="Daum C."/>
            <person name="Ramamoorthy G.K."/>
            <person name="Gryganskyi A."/>
            <person name="Culley D."/>
            <person name="Magnuson J.K."/>
            <person name="James T.Y."/>
            <person name="O'Malley M.A."/>
            <person name="Stajich J.E."/>
            <person name="Spatafora J.W."/>
            <person name="Visel A."/>
            <person name="Grigoriev I.V."/>
        </authorList>
    </citation>
    <scope>NUCLEOTIDE SEQUENCE [LARGE SCALE GENOMIC DNA]</scope>
    <source>
        <strain evidence="8 9">CBS 931.73</strain>
    </source>
</reference>
<accession>A0A1Y1XSY4</accession>
<evidence type="ECO:0000256" key="3">
    <source>
        <dbReference type="ARBA" id="ARBA00022692"/>
    </source>
</evidence>
<evidence type="ECO:0000313" key="8">
    <source>
        <dbReference type="EMBL" id="ORX88414.1"/>
    </source>
</evidence>
<dbReference type="GO" id="GO:0000139">
    <property type="term" value="C:Golgi membrane"/>
    <property type="evidence" value="ECO:0007669"/>
    <property type="project" value="UniProtKB-SubCell"/>
</dbReference>
<dbReference type="FunCoup" id="A0A1Y1XSY4">
    <property type="interactions" value="1049"/>
</dbReference>
<keyword evidence="3 6" id="KW-0812">Transmembrane</keyword>
<evidence type="ECO:0000256" key="6">
    <source>
        <dbReference type="RuleBase" id="RU361264"/>
    </source>
</evidence>
<dbReference type="Proteomes" id="UP000193498">
    <property type="component" value="Unassembled WGS sequence"/>
</dbReference>
<name>A0A1Y1XSY4_9FUNG</name>
<dbReference type="InterPro" id="IPR045231">
    <property type="entry name" value="Yip1/4-like"/>
</dbReference>
<evidence type="ECO:0000256" key="4">
    <source>
        <dbReference type="ARBA" id="ARBA00022989"/>
    </source>
</evidence>
<evidence type="ECO:0000256" key="5">
    <source>
        <dbReference type="ARBA" id="ARBA00023136"/>
    </source>
</evidence>
<feature type="domain" description="Yip1" evidence="7">
    <location>
        <begin position="101"/>
        <end position="244"/>
    </location>
</feature>
<comment type="similarity">
    <text evidence="2 6">Belongs to the YIP1 family.</text>
</comment>
<gene>
    <name evidence="8" type="ORF">K493DRAFT_290607</name>
</gene>
<keyword evidence="4 6" id="KW-1133">Transmembrane helix</keyword>
<organism evidence="8 9">
    <name type="scientific">Basidiobolus meristosporus CBS 931.73</name>
    <dbReference type="NCBI Taxonomy" id="1314790"/>
    <lineage>
        <taxon>Eukaryota</taxon>
        <taxon>Fungi</taxon>
        <taxon>Fungi incertae sedis</taxon>
        <taxon>Zoopagomycota</taxon>
        <taxon>Entomophthoromycotina</taxon>
        <taxon>Basidiobolomycetes</taxon>
        <taxon>Basidiobolales</taxon>
        <taxon>Basidiobolaceae</taxon>
        <taxon>Basidiobolus</taxon>
    </lineage>
</organism>
<dbReference type="AlphaFoldDB" id="A0A1Y1XSY4"/>
<proteinExistence type="inferred from homology"/>
<sequence length="247" mass="27063">MSQQPAHSVLFDQQGFYQYGDAAPGNDNMEFYQTTYADPSSYSAGNPSYYPSDTGNYQANRIPTGGFWSAFGTGGFPDEPPLLEELGFNFTQIKDKTVVALNPFKTVDRNIMADPDLAGPLLFCFAFGIFLLLAGKVQFGYVYGLAVVGCIGIYLILNLMSESGIDGYRTASVLGYCLLPMVLLSCFRLILPLSGLLGLLLSVFTICWCTFSSSLMFVTVLSMNQQRWLVAYPVGLLYAAFALITVF</sequence>
<dbReference type="InParanoid" id="A0A1Y1XSY4"/>
<dbReference type="STRING" id="1314790.A0A1Y1XSY4"/>
<dbReference type="OrthoDB" id="440385at2759"/>
<evidence type="ECO:0000313" key="9">
    <source>
        <dbReference type="Proteomes" id="UP000193498"/>
    </source>
</evidence>
<dbReference type="Pfam" id="PF04893">
    <property type="entry name" value="Yip1"/>
    <property type="match status" value="1"/>
</dbReference>